<dbReference type="Pfam" id="PF14535">
    <property type="entry name" value="AMP-binding_C_2"/>
    <property type="match status" value="1"/>
</dbReference>
<dbReference type="InterPro" id="IPR042099">
    <property type="entry name" value="ANL_N_sf"/>
</dbReference>
<evidence type="ECO:0000259" key="2">
    <source>
        <dbReference type="Pfam" id="PF14535"/>
    </source>
</evidence>
<reference evidence="3" key="1">
    <citation type="submission" date="2020-05" db="EMBL/GenBank/DDBJ databases">
        <authorList>
            <person name="Chiriac C."/>
            <person name="Salcher M."/>
            <person name="Ghai R."/>
            <person name="Kavagutti S V."/>
        </authorList>
    </citation>
    <scope>NUCLEOTIDE SEQUENCE</scope>
</reference>
<evidence type="ECO:0000313" key="3">
    <source>
        <dbReference type="EMBL" id="CAB4669100.1"/>
    </source>
</evidence>
<protein>
    <submittedName>
        <fullName evidence="3">Unannotated protein</fullName>
    </submittedName>
</protein>
<feature type="domain" description="AMP-dependent synthetase/ligase" evidence="1">
    <location>
        <begin position="80"/>
        <end position="296"/>
    </location>
</feature>
<dbReference type="InterPro" id="IPR045851">
    <property type="entry name" value="AMP-bd_C_sf"/>
</dbReference>
<dbReference type="Gene3D" id="3.40.50.12780">
    <property type="entry name" value="N-terminal domain of ligase-like"/>
    <property type="match status" value="1"/>
</dbReference>
<organism evidence="3">
    <name type="scientific">freshwater metagenome</name>
    <dbReference type="NCBI Taxonomy" id="449393"/>
    <lineage>
        <taxon>unclassified sequences</taxon>
        <taxon>metagenomes</taxon>
        <taxon>ecological metagenomes</taxon>
    </lineage>
</organism>
<feature type="domain" description="AMP-dependent ligase C-terminal" evidence="2">
    <location>
        <begin position="345"/>
        <end position="435"/>
    </location>
</feature>
<dbReference type="SUPFAM" id="SSF56801">
    <property type="entry name" value="Acetyl-CoA synthetase-like"/>
    <property type="match status" value="1"/>
</dbReference>
<name>A0A6J6M4K5_9ZZZZ</name>
<gene>
    <name evidence="3" type="ORF">UFOPK2310_00513</name>
</gene>
<accession>A0A6J6M4K5</accession>
<dbReference type="EMBL" id="CAEZWW010000046">
    <property type="protein sequence ID" value="CAB4669100.1"/>
    <property type="molecule type" value="Genomic_DNA"/>
</dbReference>
<dbReference type="PANTHER" id="PTHR43845:SF1">
    <property type="entry name" value="BLR5969 PROTEIN"/>
    <property type="match status" value="1"/>
</dbReference>
<dbReference type="InterPro" id="IPR000873">
    <property type="entry name" value="AMP-dep_synth/lig_dom"/>
</dbReference>
<sequence>MSLSDVFDSIEVQPWSEVVELHEALLQEQLDYVVARSDFYKAKFAGLRSSVGSLADLANLPFTSKDEIRESLLARPPLGLHVAADLGDVVQIQSSSGTTGMPTFVAATAHDIDTWNSMGARVFYANGFRPKDWVMHAYAMGRGFVGGLVNIEHLQHLGVCVIPLGAESGTERLLGAIDHLKPVAMCATPSMVSHLGSMAPEVLGKPARELSIRKISVGGEPGGGIPAIRQQMEELWGADVRDMMGGADFGSTYWAECDEKDGMHVCSQGALHVELIDPDTLESLPIAEGVSGELVYTTLRRQATPLIRYRMGDIVTVTAMDCSCGRTGYKIKAHGRADDMLIVRGVNVFPAAIKDEVMQFVPDTTGYLKIDLDFAGHSTYEALNMRVEISNTSKKSAKDLALLLEGAIRDKLTVKVVVNIVPEGAIERPGAQKEKLLERVSKA</sequence>
<dbReference type="Gene3D" id="3.30.300.30">
    <property type="match status" value="1"/>
</dbReference>
<proteinExistence type="predicted"/>
<dbReference type="InterPro" id="IPR028154">
    <property type="entry name" value="AMP-dep_Lig_C"/>
</dbReference>
<dbReference type="AlphaFoldDB" id="A0A6J6M4K5"/>
<dbReference type="PANTHER" id="PTHR43845">
    <property type="entry name" value="BLR5969 PROTEIN"/>
    <property type="match status" value="1"/>
</dbReference>
<dbReference type="Pfam" id="PF00501">
    <property type="entry name" value="AMP-binding"/>
    <property type="match status" value="1"/>
</dbReference>
<evidence type="ECO:0000259" key="1">
    <source>
        <dbReference type="Pfam" id="PF00501"/>
    </source>
</evidence>